<dbReference type="InterPro" id="IPR026891">
    <property type="entry name" value="Fn3-like"/>
</dbReference>
<dbReference type="PRINTS" id="PR00133">
    <property type="entry name" value="GLHYDRLASE3"/>
</dbReference>
<evidence type="ECO:0000256" key="2">
    <source>
        <dbReference type="ARBA" id="ARBA00022801"/>
    </source>
</evidence>
<dbReference type="Gene3D" id="3.40.50.1700">
    <property type="entry name" value="Glycoside hydrolase family 3 C-terminal domain"/>
    <property type="match status" value="1"/>
</dbReference>
<feature type="transmembrane region" description="Helical" evidence="3">
    <location>
        <begin position="876"/>
        <end position="897"/>
    </location>
</feature>
<dbReference type="PANTHER" id="PTHR42715">
    <property type="entry name" value="BETA-GLUCOSIDASE"/>
    <property type="match status" value="1"/>
</dbReference>
<dbReference type="InterPro" id="IPR017853">
    <property type="entry name" value="GH"/>
</dbReference>
<keyword evidence="3" id="KW-0472">Membrane</keyword>
<dbReference type="InterPro" id="IPR036881">
    <property type="entry name" value="Glyco_hydro_3_C_sf"/>
</dbReference>
<gene>
    <name evidence="5" type="ORF">H8S37_08980</name>
</gene>
<dbReference type="Pfam" id="PF01915">
    <property type="entry name" value="Glyco_hydro_3_C"/>
    <property type="match status" value="1"/>
</dbReference>
<proteinExistence type="inferred from homology"/>
<organism evidence="5 6">
    <name type="scientific">Mediterraneibacter hominis</name>
    <dbReference type="NCBI Taxonomy" id="2763054"/>
    <lineage>
        <taxon>Bacteria</taxon>
        <taxon>Bacillati</taxon>
        <taxon>Bacillota</taxon>
        <taxon>Clostridia</taxon>
        <taxon>Lachnospirales</taxon>
        <taxon>Lachnospiraceae</taxon>
        <taxon>Mediterraneibacter</taxon>
    </lineage>
</organism>
<dbReference type="RefSeq" id="WP_186875630.1">
    <property type="nucleotide sequence ID" value="NZ_JACOPF010000001.1"/>
</dbReference>
<dbReference type="InterPro" id="IPR001764">
    <property type="entry name" value="Glyco_hydro_3_N"/>
</dbReference>
<reference evidence="5" key="1">
    <citation type="submission" date="2020-08" db="EMBL/GenBank/DDBJ databases">
        <title>Genome public.</title>
        <authorList>
            <person name="Liu C."/>
            <person name="Sun Q."/>
        </authorList>
    </citation>
    <scope>NUCLEOTIDE SEQUENCE</scope>
    <source>
        <strain evidence="5">NSJ-55</strain>
    </source>
</reference>
<dbReference type="Pfam" id="PF14310">
    <property type="entry name" value="Fn3-like"/>
    <property type="match status" value="1"/>
</dbReference>
<dbReference type="InterPro" id="IPR050288">
    <property type="entry name" value="Cellulose_deg_GH3"/>
</dbReference>
<evidence type="ECO:0000313" key="6">
    <source>
        <dbReference type="Proteomes" id="UP000652477"/>
    </source>
</evidence>
<dbReference type="InterPro" id="IPR036962">
    <property type="entry name" value="Glyco_hydro_3_N_sf"/>
</dbReference>
<accession>A0A923RQV6</accession>
<dbReference type="GO" id="GO:0005975">
    <property type="term" value="P:carbohydrate metabolic process"/>
    <property type="evidence" value="ECO:0007669"/>
    <property type="project" value="InterPro"/>
</dbReference>
<name>A0A923RQV6_9FIRM</name>
<feature type="domain" description="Fibronectin type III-like" evidence="4">
    <location>
        <begin position="408"/>
        <end position="482"/>
    </location>
</feature>
<keyword evidence="3" id="KW-1133">Transmembrane helix</keyword>
<evidence type="ECO:0000256" key="1">
    <source>
        <dbReference type="ARBA" id="ARBA00005336"/>
    </source>
</evidence>
<sequence length="917" mass="101711">MEKKVKKPKKTSVVIISILLVVLLAVNVACGMFYNVITQFFSKANIDEEAVEKTAQSARSVVEQIEEEGIVMLQNENDTLPLDMNSEKETNINIFGWSSISPVYSGVGSGAGNMDNAVPLFEGLESAGIHGNTELKQFYEDSGISSKTNDAYGSFNTDYTKHQVDVSEYNDELLQNSKEYSDVALIFLSRIGGEGEKDLPLDMSELGGAADEHYLELSAEEKELIDMVDSMDFEKVVLVINSSYPMELGFLGEGKIDATLWIGGPGETGMNALGSVLAGEVNPSGRTVNTYAYDLTSAPAMENFGNFYYSGTEFESETWAGEPATGYQGYVDYAEGIYVGYRYYETRWVDNETGEVDEDAYRAAVQYPFGYGLSYTEFEQEIQDYSVEDGEVKITAKVTNIGDTAGKDVVQVYTTSPYIVGGIEKAHVVLSGFGKTKMLEPGGSESVEITFNLEDIASFDYIDKGCYVLDAGEYEFKLMKNAHEIIDSRTYTMDETIVYDENNKRSSDEIPAVTRFKDVEGDVKITYVSRADWEGTYPKDVPHQREASPEIAAQWTDFTPTETEAEDIVVKDHGLKLADLVGKAYDDPMWDELLEQVTVEEMSKLIGWGGFATQVVESVEKPYSVDLDGPAGIKALVNETAYEGVSYTTGVVLASTWNKELAEDMGECFGAEAAAWGISGIYGPSMNIQRTAFGGRNYEYYSEDPVISGYMAAGIVTGFNTNNVYNYIKHFAMYNQCTNAVDGITTWSNEQAIREIYLKPFEIAVKNTDVHAVMSSYNRIGNTWTGASKPLLTDVLRGEWGFEGMVISDWPFDDSYMNAEQGIRAGNDFILTTTGRDVKDTSNAGKQAMREATHHILYTVANSNAMEFNYYGPTPYWLYILIAVDVIAVVGAGVFYWKWRKNWKNFKKNVHVGENGK</sequence>
<dbReference type="EMBL" id="JACOPF010000001">
    <property type="protein sequence ID" value="MBC5689058.1"/>
    <property type="molecule type" value="Genomic_DNA"/>
</dbReference>
<comment type="caution">
    <text evidence="5">The sequence shown here is derived from an EMBL/GenBank/DDBJ whole genome shotgun (WGS) entry which is preliminary data.</text>
</comment>
<dbReference type="Gene3D" id="2.60.40.10">
    <property type="entry name" value="Immunoglobulins"/>
    <property type="match status" value="1"/>
</dbReference>
<dbReference type="Gene3D" id="3.20.20.300">
    <property type="entry name" value="Glycoside hydrolase, family 3, N-terminal domain"/>
    <property type="match status" value="1"/>
</dbReference>
<dbReference type="AlphaFoldDB" id="A0A923RQV6"/>
<dbReference type="SUPFAM" id="SSF52279">
    <property type="entry name" value="Beta-D-glucan exohydrolase, C-terminal domain"/>
    <property type="match status" value="1"/>
</dbReference>
<dbReference type="InterPro" id="IPR013783">
    <property type="entry name" value="Ig-like_fold"/>
</dbReference>
<keyword evidence="6" id="KW-1185">Reference proteome</keyword>
<comment type="similarity">
    <text evidence="1">Belongs to the glycosyl hydrolase 3 family.</text>
</comment>
<dbReference type="GO" id="GO:0004553">
    <property type="term" value="F:hydrolase activity, hydrolyzing O-glycosyl compounds"/>
    <property type="evidence" value="ECO:0007669"/>
    <property type="project" value="InterPro"/>
</dbReference>
<evidence type="ECO:0000259" key="4">
    <source>
        <dbReference type="SMART" id="SM01217"/>
    </source>
</evidence>
<evidence type="ECO:0000313" key="5">
    <source>
        <dbReference type="EMBL" id="MBC5689058.1"/>
    </source>
</evidence>
<dbReference type="SUPFAM" id="SSF51445">
    <property type="entry name" value="(Trans)glycosidases"/>
    <property type="match status" value="1"/>
</dbReference>
<feature type="transmembrane region" description="Helical" evidence="3">
    <location>
        <begin position="12"/>
        <end position="34"/>
    </location>
</feature>
<dbReference type="Proteomes" id="UP000652477">
    <property type="component" value="Unassembled WGS sequence"/>
</dbReference>
<dbReference type="Pfam" id="PF00933">
    <property type="entry name" value="Glyco_hydro_3"/>
    <property type="match status" value="1"/>
</dbReference>
<dbReference type="InterPro" id="IPR002772">
    <property type="entry name" value="Glyco_hydro_3_C"/>
</dbReference>
<protein>
    <submittedName>
        <fullName evidence="5">Glycoside hydrolase family 3 C-terminal domain-containing protein</fullName>
    </submittedName>
</protein>
<dbReference type="PANTHER" id="PTHR42715:SF10">
    <property type="entry name" value="BETA-GLUCOSIDASE"/>
    <property type="match status" value="1"/>
</dbReference>
<dbReference type="SMART" id="SM01217">
    <property type="entry name" value="Fn3_like"/>
    <property type="match status" value="1"/>
</dbReference>
<keyword evidence="3" id="KW-0812">Transmembrane</keyword>
<evidence type="ECO:0000256" key="3">
    <source>
        <dbReference type="SAM" id="Phobius"/>
    </source>
</evidence>
<keyword evidence="2 5" id="KW-0378">Hydrolase</keyword>